<reference evidence="1" key="1">
    <citation type="submission" date="2022-10" db="EMBL/GenBank/DDBJ databases">
        <title>The complete genomes of actinobacterial strains from the NBC collection.</title>
        <authorList>
            <person name="Joergensen T.S."/>
            <person name="Alvarez Arevalo M."/>
            <person name="Sterndorff E.B."/>
            <person name="Faurdal D."/>
            <person name="Vuksanovic O."/>
            <person name="Mourched A.-S."/>
            <person name="Charusanti P."/>
            <person name="Shaw S."/>
            <person name="Blin K."/>
            <person name="Weber T."/>
        </authorList>
    </citation>
    <scope>NUCLEOTIDE SEQUENCE</scope>
    <source>
        <strain evidence="1">NBC_00189</strain>
    </source>
</reference>
<sequence>MITMHPVLEMYVPDGFDLWAVAEVEPFGFLPLSGKLSPAEVGTVVMRIADYNNIAPDGGHPPQSATTLGCFLHGQL</sequence>
<proteinExistence type="predicted"/>
<evidence type="ECO:0000313" key="2">
    <source>
        <dbReference type="Proteomes" id="UP001432166"/>
    </source>
</evidence>
<gene>
    <name evidence="1" type="ORF">OG288_01700</name>
</gene>
<keyword evidence="2" id="KW-1185">Reference proteome</keyword>
<protein>
    <submittedName>
        <fullName evidence="1">Uncharacterized protein</fullName>
    </submittedName>
</protein>
<evidence type="ECO:0000313" key="1">
    <source>
        <dbReference type="EMBL" id="WTP47137.1"/>
    </source>
</evidence>
<accession>A0ABZ1JA38</accession>
<dbReference type="RefSeq" id="WP_328936456.1">
    <property type="nucleotide sequence ID" value="NZ_CP108133.1"/>
</dbReference>
<organism evidence="1 2">
    <name type="scientific">Streptomyces tauricus</name>
    <dbReference type="NCBI Taxonomy" id="68274"/>
    <lineage>
        <taxon>Bacteria</taxon>
        <taxon>Bacillati</taxon>
        <taxon>Actinomycetota</taxon>
        <taxon>Actinomycetes</taxon>
        <taxon>Kitasatosporales</taxon>
        <taxon>Streptomycetaceae</taxon>
        <taxon>Streptomyces</taxon>
        <taxon>Streptomyces aurantiacus group</taxon>
    </lineage>
</organism>
<name>A0ABZ1JA38_9ACTN</name>
<dbReference type="EMBL" id="CP108133">
    <property type="protein sequence ID" value="WTP47137.1"/>
    <property type="molecule type" value="Genomic_DNA"/>
</dbReference>
<dbReference type="Proteomes" id="UP001432166">
    <property type="component" value="Chromosome"/>
</dbReference>